<name>A0A6L2PYP9_COPFO</name>
<feature type="domain" description="Endonuclease/exonuclease/phosphatase" evidence="2">
    <location>
        <begin position="96"/>
        <end position="201"/>
    </location>
</feature>
<dbReference type="GO" id="GO:0071897">
    <property type="term" value="P:DNA biosynthetic process"/>
    <property type="evidence" value="ECO:0007669"/>
    <property type="project" value="UniProtKB-ARBA"/>
</dbReference>
<dbReference type="Pfam" id="PF14529">
    <property type="entry name" value="Exo_endo_phos_2"/>
    <property type="match status" value="1"/>
</dbReference>
<protein>
    <recommendedName>
        <fullName evidence="5">Reverse transcriptase domain-containing protein</fullName>
    </recommendedName>
</protein>
<dbReference type="OrthoDB" id="445826at2759"/>
<evidence type="ECO:0000313" key="3">
    <source>
        <dbReference type="EMBL" id="GFG36412.1"/>
    </source>
</evidence>
<reference evidence="4" key="1">
    <citation type="submission" date="2020-01" db="EMBL/GenBank/DDBJ databases">
        <title>Draft genome sequence of the Termite Coptotermes fromosanus.</title>
        <authorList>
            <person name="Itakura S."/>
            <person name="Yosikawa Y."/>
            <person name="Umezawa K."/>
        </authorList>
    </citation>
    <scope>NUCLEOTIDE SEQUENCE [LARGE SCALE GENOMIC DNA]</scope>
</reference>
<dbReference type="InterPro" id="IPR005135">
    <property type="entry name" value="Endo/exonuclease/phosphatase"/>
</dbReference>
<evidence type="ECO:0000259" key="2">
    <source>
        <dbReference type="Pfam" id="PF14529"/>
    </source>
</evidence>
<feature type="non-terminal residue" evidence="3">
    <location>
        <position position="1"/>
    </location>
</feature>
<accession>A0A6L2PYP9</accession>
<dbReference type="PANTHER" id="PTHR47510:SF3">
    <property type="entry name" value="ENDO_EXONUCLEASE_PHOSPHATASE DOMAIN-CONTAINING PROTEIN"/>
    <property type="match status" value="1"/>
</dbReference>
<evidence type="ECO:0008006" key="5">
    <source>
        <dbReference type="Google" id="ProtNLM"/>
    </source>
</evidence>
<dbReference type="GO" id="GO:0003824">
    <property type="term" value="F:catalytic activity"/>
    <property type="evidence" value="ECO:0007669"/>
    <property type="project" value="InterPro"/>
</dbReference>
<gene>
    <name evidence="3" type="ORF">Cfor_06995</name>
</gene>
<evidence type="ECO:0000313" key="4">
    <source>
        <dbReference type="Proteomes" id="UP000502823"/>
    </source>
</evidence>
<dbReference type="SUPFAM" id="SSF56672">
    <property type="entry name" value="DNA/RNA polymerases"/>
    <property type="match status" value="1"/>
</dbReference>
<dbReference type="CDD" id="cd01650">
    <property type="entry name" value="RT_nLTR_like"/>
    <property type="match status" value="1"/>
</dbReference>
<sequence length="620" mass="71913">LTAKTTELEVLLCFELKPVSVICLTEHWQSELKLNCTNITDFKLVSAFCRSSSEDVGSGNYVKNGLETKEISCFAGISEEKIFETSLTELPEYKLLIVCIYRSPKEEFDKFLNKLEMVIQKLLKKDKILILCGDWNIDFLSDNGNLNDLKDLLLRYNLINTVQSPTRVTKRTNTLINVMIINRKYYMEPATVVDLGLSDHHAQLVPVLFKNHTDVDQKVLKRYFGEENIKEFTSLLEKLSWQKVFSETEVNAKFKAFMDLVLYQFNVAFPLQLRHRKKPLWKGWITQGIIMSSKKMRFLNMLQKQPNLTVEAKTYIDKYRRIYKRVIREEKIRENDRHILHEKHKTKAVWQIINRESGKISSNKLDIKLNWNSEDITHPQNVAELLNSIFSKISEELVKRTGSRMTNPVSQHVKINVNTNTMFLSPITENKMENAAKALKNKLSAGIDEIPDCVVKQCIKVLKRPLTNIYNASLESGIFPDQLKVAKVIPLYKKGDRKDVGNYRPIALLSVFSKLLEKLMYNRVISFIEQNKIITEAQHGFRMKRSTETALQFFIGSIQEAIERKMNPVGIFLDLTKAYDVLNCKILLSKLDSYGIRGVANLWFESYLSHRKQCVWKYIA</sequence>
<keyword evidence="4" id="KW-1185">Reference proteome</keyword>
<dbReference type="InterPro" id="IPR036691">
    <property type="entry name" value="Endo/exonu/phosph_ase_sf"/>
</dbReference>
<evidence type="ECO:0000259" key="1">
    <source>
        <dbReference type="Pfam" id="PF00078"/>
    </source>
</evidence>
<dbReference type="SUPFAM" id="SSF56219">
    <property type="entry name" value="DNase I-like"/>
    <property type="match status" value="1"/>
</dbReference>
<dbReference type="InterPro" id="IPR000477">
    <property type="entry name" value="RT_dom"/>
</dbReference>
<dbReference type="PANTHER" id="PTHR47510">
    <property type="entry name" value="REVERSE TRANSCRIPTASE DOMAIN-CONTAINING PROTEIN"/>
    <property type="match status" value="1"/>
</dbReference>
<dbReference type="Gene3D" id="3.60.10.10">
    <property type="entry name" value="Endonuclease/exonuclease/phosphatase"/>
    <property type="match status" value="1"/>
</dbReference>
<dbReference type="EMBL" id="BLKM01012422">
    <property type="protein sequence ID" value="GFG36412.1"/>
    <property type="molecule type" value="Genomic_DNA"/>
</dbReference>
<proteinExistence type="predicted"/>
<dbReference type="AlphaFoldDB" id="A0A6L2PYP9"/>
<comment type="caution">
    <text evidence="3">The sequence shown here is derived from an EMBL/GenBank/DDBJ whole genome shotgun (WGS) entry which is preliminary data.</text>
</comment>
<dbReference type="InterPro" id="IPR043502">
    <property type="entry name" value="DNA/RNA_pol_sf"/>
</dbReference>
<feature type="domain" description="Reverse transcriptase" evidence="1">
    <location>
        <begin position="496"/>
        <end position="611"/>
    </location>
</feature>
<dbReference type="Proteomes" id="UP000502823">
    <property type="component" value="Unassembled WGS sequence"/>
</dbReference>
<dbReference type="InParanoid" id="A0A6L2PYP9"/>
<organism evidence="3 4">
    <name type="scientific">Coptotermes formosanus</name>
    <name type="common">Formosan subterranean termite</name>
    <dbReference type="NCBI Taxonomy" id="36987"/>
    <lineage>
        <taxon>Eukaryota</taxon>
        <taxon>Metazoa</taxon>
        <taxon>Ecdysozoa</taxon>
        <taxon>Arthropoda</taxon>
        <taxon>Hexapoda</taxon>
        <taxon>Insecta</taxon>
        <taxon>Pterygota</taxon>
        <taxon>Neoptera</taxon>
        <taxon>Polyneoptera</taxon>
        <taxon>Dictyoptera</taxon>
        <taxon>Blattodea</taxon>
        <taxon>Blattoidea</taxon>
        <taxon>Termitoidae</taxon>
        <taxon>Rhinotermitidae</taxon>
        <taxon>Coptotermes</taxon>
    </lineage>
</organism>
<dbReference type="Pfam" id="PF00078">
    <property type="entry name" value="RVT_1"/>
    <property type="match status" value="1"/>
</dbReference>